<dbReference type="RefSeq" id="WP_422864352.1">
    <property type="nucleotide sequence ID" value="NZ_JAMSKV010000008.1"/>
</dbReference>
<dbReference type="Pfam" id="PF13379">
    <property type="entry name" value="NMT1_2"/>
    <property type="match status" value="1"/>
</dbReference>
<proteinExistence type="predicted"/>
<gene>
    <name evidence="1" type="ORF">NFI95_10460</name>
</gene>
<name>A0ABT1W7L1_9PROT</name>
<sequence>MSLRPFSRSLVRPGRRAVLGGLAGIGVLAGGGILLRDRFDQAEKEQHAQPDGVFRKLKLACPHPSHDPVLAMALRDGFLDRYNLDITVLDGADTGRQALDQLRTGAADVAIAPALSWLPQLLGGLEAKLICGLQSGSSRLLVDRRSRFKRIEDLYRHAIALPDAAGGPDAGADRLFFSIVMRRKGMNPNKDVTWISVAPERFGEVLASGQVQAVGGHDPVIWEAQQSLHLAELASSMTGSYSARVVRVLGARDDLLARDPRAAVSLVLAFQEAARVVASHLAETASVMADQIPDMPQDSILKMLQAEKHDVHPVGQELREQIAQYVDELKLIGLVDENQDSGSISKRFCATILRG</sequence>
<protein>
    <submittedName>
        <fullName evidence="1">ABC transporter substrate-binding protein</fullName>
    </submittedName>
</protein>
<dbReference type="Gene3D" id="3.40.190.10">
    <property type="entry name" value="Periplasmic binding protein-like II"/>
    <property type="match status" value="2"/>
</dbReference>
<dbReference type="Proteomes" id="UP001524587">
    <property type="component" value="Unassembled WGS sequence"/>
</dbReference>
<accession>A0ABT1W7L1</accession>
<organism evidence="1 2">
    <name type="scientific">Endosaccharibacter trunci</name>
    <dbReference type="NCBI Taxonomy" id="2812733"/>
    <lineage>
        <taxon>Bacteria</taxon>
        <taxon>Pseudomonadati</taxon>
        <taxon>Pseudomonadota</taxon>
        <taxon>Alphaproteobacteria</taxon>
        <taxon>Acetobacterales</taxon>
        <taxon>Acetobacteraceae</taxon>
        <taxon>Endosaccharibacter</taxon>
    </lineage>
</organism>
<reference evidence="1 2" key="1">
    <citation type="submission" date="2022-06" db="EMBL/GenBank/DDBJ databases">
        <title>Endosaccharibacter gen. nov., sp. nov., endophytic bacteria isolated from sugarcane.</title>
        <authorList>
            <person name="Pitiwittayakul N."/>
            <person name="Yukphan P."/>
            <person name="Charoenyingcharoen P."/>
            <person name="Tanasupawat S."/>
        </authorList>
    </citation>
    <scope>NUCLEOTIDE SEQUENCE [LARGE SCALE GENOMIC DNA]</scope>
    <source>
        <strain evidence="1 2">KSS8</strain>
    </source>
</reference>
<dbReference type="EMBL" id="JAMSKV010000008">
    <property type="protein sequence ID" value="MCQ8278872.1"/>
    <property type="molecule type" value="Genomic_DNA"/>
</dbReference>
<keyword evidence="2" id="KW-1185">Reference proteome</keyword>
<evidence type="ECO:0000313" key="1">
    <source>
        <dbReference type="EMBL" id="MCQ8278872.1"/>
    </source>
</evidence>
<dbReference type="SUPFAM" id="SSF53850">
    <property type="entry name" value="Periplasmic binding protein-like II"/>
    <property type="match status" value="1"/>
</dbReference>
<evidence type="ECO:0000313" key="2">
    <source>
        <dbReference type="Proteomes" id="UP001524587"/>
    </source>
</evidence>
<dbReference type="PANTHER" id="PTHR30024:SF21">
    <property type="entry name" value="ABC TRANSPORTER SUBSTRATE-BINDING PROTEIN"/>
    <property type="match status" value="1"/>
</dbReference>
<comment type="caution">
    <text evidence="1">The sequence shown here is derived from an EMBL/GenBank/DDBJ whole genome shotgun (WGS) entry which is preliminary data.</text>
</comment>
<dbReference type="PANTHER" id="PTHR30024">
    <property type="entry name" value="ALIPHATIC SULFONATES-BINDING PROTEIN-RELATED"/>
    <property type="match status" value="1"/>
</dbReference>